<dbReference type="Gene3D" id="2.115.10.20">
    <property type="entry name" value="Glycosyl hydrolase domain, family 43"/>
    <property type="match status" value="1"/>
</dbReference>
<evidence type="ECO:0000259" key="5">
    <source>
        <dbReference type="Pfam" id="PF00251"/>
    </source>
</evidence>
<protein>
    <submittedName>
        <fullName evidence="6">Levanase/fructan beta-fructosidase</fullName>
    </submittedName>
</protein>
<evidence type="ECO:0000313" key="7">
    <source>
        <dbReference type="Proteomes" id="UP000199041"/>
    </source>
</evidence>
<keyword evidence="7" id="KW-1185">Reference proteome</keyword>
<name>A0A1H4D8C4_9BACT</name>
<sequence length="456" mass="51179">MTRKNLFKKRGFAMSVLLIGLGLIPFTSQVQAQVSSATAGKLPTEQYRPVYHFTPLNTWTNDPNGLFYKDGVYHLYYQNNPFDNVWGHMSWGHATSKDLVHWQHLPVAIPEINKPDTTISIFSGSAVIDPQNTSGFGQKGKAPIVAIFTGDLPKQKKQAQYIAYSNDNGNSFSLYTGDPVIDINRPDFRDPNVFWYAPSNKWIMAVSLVHEHKIRFYGSENLKNWEPLSDFGPAGYTGHDWECPALFQLPVEATANGKENAKLSKWVLLVSCWGTKGPYMQYFIGEFDGKTFHNDNPADLDLTVDDGDCFYAAIPWHLGMNRKTLLGWLVPGKVDVNPWRGQMSIPRDLSLRRTPEGIRLYQRPAALISKNLSRQSKGKKISLTNISLNNNSFHPVSSTGNNKNTQMGNAYWAEATIDVNEAQKAGFNIAQDSLNNNKVVVGYDAEKQLLYVDFSA</sequence>
<evidence type="ECO:0000256" key="3">
    <source>
        <dbReference type="ARBA" id="ARBA00023295"/>
    </source>
</evidence>
<reference evidence="6 7" key="1">
    <citation type="submission" date="2016-10" db="EMBL/GenBank/DDBJ databases">
        <authorList>
            <person name="de Groot N.N."/>
        </authorList>
    </citation>
    <scope>NUCLEOTIDE SEQUENCE [LARGE SCALE GENOMIC DNA]</scope>
    <source>
        <strain evidence="6 7">Vu-144</strain>
    </source>
</reference>
<dbReference type="AlphaFoldDB" id="A0A1H4D8C4"/>
<feature type="domain" description="Glycosyl hydrolase family 32 N-terminal" evidence="5">
    <location>
        <begin position="52"/>
        <end position="364"/>
    </location>
</feature>
<keyword evidence="4" id="KW-0732">Signal</keyword>
<dbReference type="GO" id="GO:0005987">
    <property type="term" value="P:sucrose catabolic process"/>
    <property type="evidence" value="ECO:0007669"/>
    <property type="project" value="TreeGrafter"/>
</dbReference>
<keyword evidence="2" id="KW-0378">Hydrolase</keyword>
<dbReference type="SMART" id="SM00640">
    <property type="entry name" value="Glyco_32"/>
    <property type="match status" value="1"/>
</dbReference>
<dbReference type="Gene3D" id="2.60.120.560">
    <property type="entry name" value="Exo-inulinase, domain 1"/>
    <property type="match status" value="1"/>
</dbReference>
<evidence type="ECO:0000313" key="6">
    <source>
        <dbReference type="EMBL" id="SEA68766.1"/>
    </source>
</evidence>
<dbReference type="CDD" id="cd18622">
    <property type="entry name" value="GH32_Inu-like"/>
    <property type="match status" value="1"/>
</dbReference>
<evidence type="ECO:0000256" key="4">
    <source>
        <dbReference type="SAM" id="SignalP"/>
    </source>
</evidence>
<dbReference type="InterPro" id="IPR013148">
    <property type="entry name" value="Glyco_hydro_32_N"/>
</dbReference>
<evidence type="ECO:0000256" key="1">
    <source>
        <dbReference type="ARBA" id="ARBA00009902"/>
    </source>
</evidence>
<evidence type="ECO:0000256" key="2">
    <source>
        <dbReference type="ARBA" id="ARBA00022801"/>
    </source>
</evidence>
<dbReference type="PANTHER" id="PTHR42800:SF3">
    <property type="entry name" value="GLYCOSYL HYDROLASE FAMILY 32 N-TERMINAL DOMAIN-CONTAINING PROTEIN"/>
    <property type="match status" value="1"/>
</dbReference>
<dbReference type="EMBL" id="FNQY01000052">
    <property type="protein sequence ID" value="SEA68766.1"/>
    <property type="molecule type" value="Genomic_DNA"/>
</dbReference>
<organism evidence="6 7">
    <name type="scientific">Arachidicoccus rhizosphaerae</name>
    <dbReference type="NCBI Taxonomy" id="551991"/>
    <lineage>
        <taxon>Bacteria</taxon>
        <taxon>Pseudomonadati</taxon>
        <taxon>Bacteroidota</taxon>
        <taxon>Chitinophagia</taxon>
        <taxon>Chitinophagales</taxon>
        <taxon>Chitinophagaceae</taxon>
        <taxon>Arachidicoccus</taxon>
    </lineage>
</organism>
<dbReference type="Proteomes" id="UP000199041">
    <property type="component" value="Unassembled WGS sequence"/>
</dbReference>
<dbReference type="InterPro" id="IPR001362">
    <property type="entry name" value="Glyco_hydro_32"/>
</dbReference>
<feature type="signal peptide" evidence="4">
    <location>
        <begin position="1"/>
        <end position="32"/>
    </location>
</feature>
<dbReference type="PANTHER" id="PTHR42800">
    <property type="entry name" value="EXOINULINASE INUD (AFU_ORTHOLOGUE AFUA_5G00480)"/>
    <property type="match status" value="1"/>
</dbReference>
<dbReference type="OrthoDB" id="9759709at2"/>
<comment type="similarity">
    <text evidence="1">Belongs to the glycosyl hydrolase 32 family.</text>
</comment>
<proteinExistence type="inferred from homology"/>
<feature type="chain" id="PRO_5011742553" evidence="4">
    <location>
        <begin position="33"/>
        <end position="456"/>
    </location>
</feature>
<dbReference type="SUPFAM" id="SSF75005">
    <property type="entry name" value="Arabinanase/levansucrase/invertase"/>
    <property type="match status" value="1"/>
</dbReference>
<dbReference type="GO" id="GO:0004575">
    <property type="term" value="F:sucrose alpha-glucosidase activity"/>
    <property type="evidence" value="ECO:0007669"/>
    <property type="project" value="TreeGrafter"/>
</dbReference>
<dbReference type="Pfam" id="PF00251">
    <property type="entry name" value="Glyco_hydro_32N"/>
    <property type="match status" value="1"/>
</dbReference>
<dbReference type="InterPro" id="IPR023296">
    <property type="entry name" value="Glyco_hydro_beta-prop_sf"/>
</dbReference>
<keyword evidence="3" id="KW-0326">Glycosidase</keyword>
<dbReference type="GO" id="GO:0005737">
    <property type="term" value="C:cytoplasm"/>
    <property type="evidence" value="ECO:0007669"/>
    <property type="project" value="TreeGrafter"/>
</dbReference>
<dbReference type="RefSeq" id="WP_091401615.1">
    <property type="nucleotide sequence ID" value="NZ_FNQY01000052.1"/>
</dbReference>
<dbReference type="STRING" id="551991.SAMN05192529_1521"/>
<accession>A0A1H4D8C4</accession>
<gene>
    <name evidence="6" type="ORF">SAMN05192529_1521</name>
</gene>